<name>A0A448X3Q9_9PLAT</name>
<dbReference type="InterPro" id="IPR009000">
    <property type="entry name" value="Transl_B-barrel_sf"/>
</dbReference>
<protein>
    <submittedName>
        <fullName evidence="2">Uncharacterized protein</fullName>
    </submittedName>
</protein>
<dbReference type="EMBL" id="CAAALY010085235">
    <property type="protein sequence ID" value="VEL27151.1"/>
    <property type="molecule type" value="Genomic_DNA"/>
</dbReference>
<accession>A0A448X3Q9</accession>
<gene>
    <name evidence="2" type="ORF">PXEA_LOCUS20591</name>
</gene>
<evidence type="ECO:0000313" key="2">
    <source>
        <dbReference type="EMBL" id="VEL27151.1"/>
    </source>
</evidence>
<organism evidence="2 3">
    <name type="scientific">Protopolystoma xenopodis</name>
    <dbReference type="NCBI Taxonomy" id="117903"/>
    <lineage>
        <taxon>Eukaryota</taxon>
        <taxon>Metazoa</taxon>
        <taxon>Spiralia</taxon>
        <taxon>Lophotrochozoa</taxon>
        <taxon>Platyhelminthes</taxon>
        <taxon>Monogenea</taxon>
        <taxon>Polyopisthocotylea</taxon>
        <taxon>Polystomatidea</taxon>
        <taxon>Polystomatidae</taxon>
        <taxon>Protopolystoma</taxon>
    </lineage>
</organism>
<reference evidence="2" key="1">
    <citation type="submission" date="2018-11" db="EMBL/GenBank/DDBJ databases">
        <authorList>
            <consortium name="Pathogen Informatics"/>
        </authorList>
    </citation>
    <scope>NUCLEOTIDE SEQUENCE</scope>
</reference>
<keyword evidence="3" id="KW-1185">Reference proteome</keyword>
<proteinExistence type="predicted"/>
<feature type="region of interest" description="Disordered" evidence="1">
    <location>
        <begin position="37"/>
        <end position="57"/>
    </location>
</feature>
<dbReference type="Gene3D" id="2.40.30.10">
    <property type="entry name" value="Translation factors"/>
    <property type="match status" value="1"/>
</dbReference>
<sequence length="174" mass="19836">MGTLPLIAEEREAEQEDPEEVPALIFGSAKVTAQAIPDVKPRPLVEDKGESGSPPEEVHSSLLHLISKRSIGKFTRAIFPWMNRRKPYWVDQFADPSTDHDLSFENNLFLKQKRLEEHLSRGETLRVGLNSQNPWVNETQRCGLVAIKIGMYPLWTKQGRKLDCTLLQARSLLY</sequence>
<dbReference type="Proteomes" id="UP000784294">
    <property type="component" value="Unassembled WGS sequence"/>
</dbReference>
<comment type="caution">
    <text evidence="2">The sequence shown here is derived from an EMBL/GenBank/DDBJ whole genome shotgun (WGS) entry which is preliminary data.</text>
</comment>
<dbReference type="OrthoDB" id="274683at2759"/>
<feature type="region of interest" description="Disordered" evidence="1">
    <location>
        <begin position="1"/>
        <end position="20"/>
    </location>
</feature>
<evidence type="ECO:0000256" key="1">
    <source>
        <dbReference type="SAM" id="MobiDB-lite"/>
    </source>
</evidence>
<dbReference type="SUPFAM" id="SSF50447">
    <property type="entry name" value="Translation proteins"/>
    <property type="match status" value="1"/>
</dbReference>
<evidence type="ECO:0000313" key="3">
    <source>
        <dbReference type="Proteomes" id="UP000784294"/>
    </source>
</evidence>
<dbReference type="AlphaFoldDB" id="A0A448X3Q9"/>
<feature type="compositionally biased region" description="Basic and acidic residues" evidence="1">
    <location>
        <begin position="39"/>
        <end position="50"/>
    </location>
</feature>
<feature type="compositionally biased region" description="Acidic residues" evidence="1">
    <location>
        <begin position="11"/>
        <end position="20"/>
    </location>
</feature>